<organism evidence="2 3">
    <name type="scientific">Trematosphaeria pertusa</name>
    <dbReference type="NCBI Taxonomy" id="390896"/>
    <lineage>
        <taxon>Eukaryota</taxon>
        <taxon>Fungi</taxon>
        <taxon>Dikarya</taxon>
        <taxon>Ascomycota</taxon>
        <taxon>Pezizomycotina</taxon>
        <taxon>Dothideomycetes</taxon>
        <taxon>Pleosporomycetidae</taxon>
        <taxon>Pleosporales</taxon>
        <taxon>Massarineae</taxon>
        <taxon>Trematosphaeriaceae</taxon>
        <taxon>Trematosphaeria</taxon>
    </lineage>
</organism>
<dbReference type="Proteomes" id="UP000800094">
    <property type="component" value="Unassembled WGS sequence"/>
</dbReference>
<dbReference type="EMBL" id="ML987221">
    <property type="protein sequence ID" value="KAF2240292.1"/>
    <property type="molecule type" value="Genomic_DNA"/>
</dbReference>
<evidence type="ECO:0000256" key="1">
    <source>
        <dbReference type="SAM" id="Coils"/>
    </source>
</evidence>
<proteinExistence type="predicted"/>
<name>A0A6A6HR35_9PLEO</name>
<feature type="coiled-coil region" evidence="1">
    <location>
        <begin position="176"/>
        <end position="210"/>
    </location>
</feature>
<dbReference type="GeneID" id="54580699"/>
<reference evidence="2" key="1">
    <citation type="journal article" date="2020" name="Stud. Mycol.">
        <title>101 Dothideomycetes genomes: a test case for predicting lifestyles and emergence of pathogens.</title>
        <authorList>
            <person name="Haridas S."/>
            <person name="Albert R."/>
            <person name="Binder M."/>
            <person name="Bloem J."/>
            <person name="Labutti K."/>
            <person name="Salamov A."/>
            <person name="Andreopoulos B."/>
            <person name="Baker S."/>
            <person name="Barry K."/>
            <person name="Bills G."/>
            <person name="Bluhm B."/>
            <person name="Cannon C."/>
            <person name="Castanera R."/>
            <person name="Culley D."/>
            <person name="Daum C."/>
            <person name="Ezra D."/>
            <person name="Gonzalez J."/>
            <person name="Henrissat B."/>
            <person name="Kuo A."/>
            <person name="Liang C."/>
            <person name="Lipzen A."/>
            <person name="Lutzoni F."/>
            <person name="Magnuson J."/>
            <person name="Mondo S."/>
            <person name="Nolan M."/>
            <person name="Ohm R."/>
            <person name="Pangilinan J."/>
            <person name="Park H.-J."/>
            <person name="Ramirez L."/>
            <person name="Alfaro M."/>
            <person name="Sun H."/>
            <person name="Tritt A."/>
            <person name="Yoshinaga Y."/>
            <person name="Zwiers L.-H."/>
            <person name="Turgeon B."/>
            <person name="Goodwin S."/>
            <person name="Spatafora J."/>
            <person name="Crous P."/>
            <person name="Grigoriev I."/>
        </authorList>
    </citation>
    <scope>NUCLEOTIDE SEQUENCE</scope>
    <source>
        <strain evidence="2">CBS 122368</strain>
    </source>
</reference>
<dbReference type="AlphaFoldDB" id="A0A6A6HR35"/>
<sequence length="252" mass="28856">MGDSQSTVEDPSLYQDMDGSLIAPLEEPSIYEMDREAIREMRIKCLERGHLMTLIMLLDADTLLVVSPEGLANVLCEEQNAEVDIRAFRWMEYIDPDTEGEIYSAEKKSCYMVEYLTKISHRLQSLQEDVGGIKETWTKETRMNVAILPTGGLTEARNAATCVSINQMLCQQMKSISSLENDISSTMKHLRELEHQLDGWKKDVVEMRDQIRRASRGFSAKKRARWANDDAVRWTGGKSKRQKTLDKVEELM</sequence>
<dbReference type="RefSeq" id="XP_033675296.1">
    <property type="nucleotide sequence ID" value="XM_033827369.1"/>
</dbReference>
<evidence type="ECO:0000313" key="2">
    <source>
        <dbReference type="EMBL" id="KAF2240292.1"/>
    </source>
</evidence>
<keyword evidence="1" id="KW-0175">Coiled coil</keyword>
<protein>
    <submittedName>
        <fullName evidence="2">Uncharacterized protein</fullName>
    </submittedName>
</protein>
<keyword evidence="3" id="KW-1185">Reference proteome</keyword>
<accession>A0A6A6HR35</accession>
<evidence type="ECO:0000313" key="3">
    <source>
        <dbReference type="Proteomes" id="UP000800094"/>
    </source>
</evidence>
<gene>
    <name evidence="2" type="ORF">BU26DRAFT_512376</name>
</gene>